<dbReference type="Proteomes" id="UP000636110">
    <property type="component" value="Unassembled WGS sequence"/>
</dbReference>
<keyword evidence="15" id="KW-1185">Reference proteome</keyword>
<dbReference type="SMART" id="SM00304">
    <property type="entry name" value="HAMP"/>
    <property type="match status" value="1"/>
</dbReference>
<comment type="catalytic activity">
    <reaction evidence="1">
        <text>ATP + protein L-histidine = ADP + protein N-phospho-L-histidine.</text>
        <dbReference type="EC" id="2.7.13.3"/>
    </reaction>
</comment>
<sequence length="1201" mass="134728">MQNKQRSLRGKLRIGLGLSLLILFISSLASYKSITSLIRSAELVHHSNEVITGLEEIISTLKDAETGQRGYLLTGENIFLDPYDGAKERAVTLLQNVGFLTRDNPLQQKQIVKLDEIITERLNILQKSIDVKKRGGSATVTELLNGKTHMDIARAVISSMEKEEKRLLEERTADMDKLSKFTPILIMVAAFLAILITIFFYRKVIFDFNERLKLEEELKKQNEDTERRIEVIREIASKISNGDYEVRADVAGEDGLGSVAVSLNAMAESLKYSFSLLADKEWHQSGIASLNDQMVGEKSVPELANDILESIIGHTHSHVAAFYLLEEESHLELIAGYALLEREKKQTLRLGEGLAGQAWKSAKQILINDIPAEELTISYAAGNTKPRNVVAVPVFRHEELVGVLEIGSLNIFTPLQLEFLNTISTNIGIAIHVSQNRKKLQEFLEETQAQAEELQAQHSELEGLNAELEAQTQKIQTSEEELRVQQEELLQSNQELEERTSLLEEKNQQIQERNLDIQHKAEQLEQSTKYKSEFLANMSHELRTPLNSILLLSKLMSDNKELDEEYIEYAEVIQSSGQGLLALIDEILDLSKIEAGKMKLEFSEVSMTEVATDMRALFTPLAADKKLELELNIENELPLVETDKMRLEQVLKNLLSNAIKFTNNGKVSLDIKKDSTGKFLMFKVKDTGIGIPANKQAMIFEAFQQADGSTRRNFGGTGLGLSISRELAKLLGGEIQLSSQEQVGSEFTLLLPIKQADAIVTGFGEIEPRPVSKPFFEEAFVEAPIARFTVQKIPQEIADDRDDILPGDKVILIVEDDTNFAKTLLQFTRKRGYKGIVAVRGDVGIELANQYKPLAILLDIQLPVKDGWEVMEELKSNPVTKPIPVHIMSSLEVKKESLLKGAVDFINKPVALEHMKEIFQKLEDAFSRSPKKVLIVEENKQHAEALSFFLSNYNIQTEVVNNVGESIGALHKKEVDCVILDMGVPDKNAYETLETIKKSQGLENLPIIIFTGKNLSKGEEIRIKQYADSIVVKTAHSYQRILDEAGLFLHLVEEKEIEGKNKKPVSEQLGGLYEVLNNKTVLIADDDVRNIFSLTKALEQHKMKVLAATDGKEALQLLKENPSVDVVLMDMMMPEMDGYESTREIRKMPAYKQLPILAVTAKAMMGDREKCIAAGASDYISKPVDIDQLISLLRVWLYDKV</sequence>
<feature type="domain" description="HAMP" evidence="13">
    <location>
        <begin position="223"/>
        <end position="275"/>
    </location>
</feature>
<keyword evidence="9" id="KW-0175">Coiled coil</keyword>
<dbReference type="PANTHER" id="PTHR45339">
    <property type="entry name" value="HYBRID SIGNAL TRANSDUCTION HISTIDINE KINASE J"/>
    <property type="match status" value="1"/>
</dbReference>
<dbReference type="PANTHER" id="PTHR45339:SF1">
    <property type="entry name" value="HYBRID SIGNAL TRANSDUCTION HISTIDINE KINASE J"/>
    <property type="match status" value="1"/>
</dbReference>
<dbReference type="Pfam" id="PF00512">
    <property type="entry name" value="HisKA"/>
    <property type="match status" value="1"/>
</dbReference>
<evidence type="ECO:0000256" key="7">
    <source>
        <dbReference type="ARBA" id="ARBA00023012"/>
    </source>
</evidence>
<dbReference type="Gene3D" id="1.10.287.130">
    <property type="match status" value="1"/>
</dbReference>
<keyword evidence="10" id="KW-0812">Transmembrane</keyword>
<dbReference type="EMBL" id="WNXC01000005">
    <property type="protein sequence ID" value="MBB2150215.1"/>
    <property type="molecule type" value="Genomic_DNA"/>
</dbReference>
<evidence type="ECO:0000256" key="10">
    <source>
        <dbReference type="SAM" id="Phobius"/>
    </source>
</evidence>
<comment type="caution">
    <text evidence="14">The sequence shown here is derived from an EMBL/GenBank/DDBJ whole genome shotgun (WGS) entry which is preliminary data.</text>
</comment>
<dbReference type="CDD" id="cd19410">
    <property type="entry name" value="HK9-like_sensor"/>
    <property type="match status" value="1"/>
</dbReference>
<keyword evidence="4 8" id="KW-0597">Phosphoprotein</keyword>
<protein>
    <recommendedName>
        <fullName evidence="3">histidine kinase</fullName>
        <ecNumber evidence="3">2.7.13.3</ecNumber>
    </recommendedName>
</protein>
<proteinExistence type="predicted"/>
<evidence type="ECO:0000256" key="1">
    <source>
        <dbReference type="ARBA" id="ARBA00000085"/>
    </source>
</evidence>
<feature type="domain" description="Response regulatory" evidence="12">
    <location>
        <begin position="810"/>
        <end position="923"/>
    </location>
</feature>
<dbReference type="InterPro" id="IPR003594">
    <property type="entry name" value="HATPase_dom"/>
</dbReference>
<dbReference type="Pfam" id="PF00672">
    <property type="entry name" value="HAMP"/>
    <property type="match status" value="1"/>
</dbReference>
<dbReference type="InterPro" id="IPR036890">
    <property type="entry name" value="HATPase_C_sf"/>
</dbReference>
<dbReference type="EC" id="2.7.13.3" evidence="3"/>
<evidence type="ECO:0000256" key="4">
    <source>
        <dbReference type="ARBA" id="ARBA00022553"/>
    </source>
</evidence>
<dbReference type="CDD" id="cd06225">
    <property type="entry name" value="HAMP"/>
    <property type="match status" value="1"/>
</dbReference>
<evidence type="ECO:0000256" key="9">
    <source>
        <dbReference type="SAM" id="Coils"/>
    </source>
</evidence>
<dbReference type="InterPro" id="IPR011006">
    <property type="entry name" value="CheY-like_superfamily"/>
</dbReference>
<dbReference type="Gene3D" id="6.10.340.10">
    <property type="match status" value="1"/>
</dbReference>
<feature type="transmembrane region" description="Helical" evidence="10">
    <location>
        <begin position="181"/>
        <end position="201"/>
    </location>
</feature>
<feature type="modified residue" description="4-aspartylphosphate" evidence="8">
    <location>
        <position position="1130"/>
    </location>
</feature>
<dbReference type="Gene3D" id="3.30.450.40">
    <property type="match status" value="1"/>
</dbReference>
<dbReference type="SUPFAM" id="SSF158472">
    <property type="entry name" value="HAMP domain-like"/>
    <property type="match status" value="1"/>
</dbReference>
<dbReference type="SMART" id="SM00448">
    <property type="entry name" value="REC"/>
    <property type="match status" value="3"/>
</dbReference>
<feature type="coiled-coil region" evidence="9">
    <location>
        <begin position="437"/>
        <end position="527"/>
    </location>
</feature>
<accession>A0ABR6EY62</accession>
<dbReference type="InterPro" id="IPR003661">
    <property type="entry name" value="HisK_dim/P_dom"/>
</dbReference>
<evidence type="ECO:0000256" key="2">
    <source>
        <dbReference type="ARBA" id="ARBA00004370"/>
    </source>
</evidence>
<dbReference type="Gene3D" id="3.40.50.2300">
    <property type="match status" value="3"/>
</dbReference>
<dbReference type="PROSITE" id="PS50110">
    <property type="entry name" value="RESPONSE_REGULATORY"/>
    <property type="match status" value="3"/>
</dbReference>
<dbReference type="SUPFAM" id="SSF55781">
    <property type="entry name" value="GAF domain-like"/>
    <property type="match status" value="1"/>
</dbReference>
<dbReference type="PROSITE" id="PS50109">
    <property type="entry name" value="HIS_KIN"/>
    <property type="match status" value="1"/>
</dbReference>
<keyword evidence="7" id="KW-0902">Two-component regulatory system</keyword>
<evidence type="ECO:0000259" key="12">
    <source>
        <dbReference type="PROSITE" id="PS50110"/>
    </source>
</evidence>
<dbReference type="SUPFAM" id="SSF47384">
    <property type="entry name" value="Homodimeric domain of signal transducing histidine kinase"/>
    <property type="match status" value="1"/>
</dbReference>
<keyword evidence="6" id="KW-0418">Kinase</keyword>
<organism evidence="14 15">
    <name type="scientific">Pedobacter gandavensis</name>
    <dbReference type="NCBI Taxonomy" id="2679963"/>
    <lineage>
        <taxon>Bacteria</taxon>
        <taxon>Pseudomonadati</taxon>
        <taxon>Bacteroidota</taxon>
        <taxon>Sphingobacteriia</taxon>
        <taxon>Sphingobacteriales</taxon>
        <taxon>Sphingobacteriaceae</taxon>
        <taxon>Pedobacter</taxon>
    </lineage>
</organism>
<dbReference type="SMART" id="SM00388">
    <property type="entry name" value="HisKA"/>
    <property type="match status" value="1"/>
</dbReference>
<gene>
    <name evidence="14" type="ORF">GM920_15040</name>
</gene>
<dbReference type="PROSITE" id="PS50885">
    <property type="entry name" value="HAMP"/>
    <property type="match status" value="1"/>
</dbReference>
<dbReference type="InterPro" id="IPR036097">
    <property type="entry name" value="HisK_dim/P_sf"/>
</dbReference>
<dbReference type="SMART" id="SM00387">
    <property type="entry name" value="HATPase_c"/>
    <property type="match status" value="1"/>
</dbReference>
<evidence type="ECO:0000313" key="15">
    <source>
        <dbReference type="Proteomes" id="UP000636110"/>
    </source>
</evidence>
<dbReference type="InterPro" id="IPR001789">
    <property type="entry name" value="Sig_transdc_resp-reg_receiver"/>
</dbReference>
<feature type="modified residue" description="4-aspartylphosphate" evidence="8">
    <location>
        <position position="981"/>
    </location>
</feature>
<keyword evidence="5" id="KW-0808">Transferase</keyword>
<dbReference type="CDD" id="cd16922">
    <property type="entry name" value="HATPase_EvgS-ArcB-TorS-like"/>
    <property type="match status" value="1"/>
</dbReference>
<dbReference type="Pfam" id="PF02518">
    <property type="entry name" value="HATPase_c"/>
    <property type="match status" value="1"/>
</dbReference>
<dbReference type="InterPro" id="IPR003018">
    <property type="entry name" value="GAF"/>
</dbReference>
<dbReference type="Gene3D" id="3.30.565.10">
    <property type="entry name" value="Histidine kinase-like ATPase, C-terminal domain"/>
    <property type="match status" value="1"/>
</dbReference>
<dbReference type="InterPro" id="IPR004358">
    <property type="entry name" value="Sig_transdc_His_kin-like_C"/>
</dbReference>
<feature type="domain" description="Response regulatory" evidence="12">
    <location>
        <begin position="1080"/>
        <end position="1197"/>
    </location>
</feature>
<dbReference type="Pfam" id="PF05227">
    <property type="entry name" value="CHASE3"/>
    <property type="match status" value="1"/>
</dbReference>
<evidence type="ECO:0000256" key="3">
    <source>
        <dbReference type="ARBA" id="ARBA00012438"/>
    </source>
</evidence>
<dbReference type="InterPro" id="IPR003660">
    <property type="entry name" value="HAMP_dom"/>
</dbReference>
<evidence type="ECO:0000256" key="5">
    <source>
        <dbReference type="ARBA" id="ARBA00022679"/>
    </source>
</evidence>
<reference evidence="14 15" key="1">
    <citation type="submission" date="2019-11" db="EMBL/GenBank/DDBJ databases">
        <title>Description of Pedobacter sp. LMG 31462T.</title>
        <authorList>
            <person name="Carlier A."/>
            <person name="Qi S."/>
            <person name="Vandamme P."/>
        </authorList>
    </citation>
    <scope>NUCLEOTIDE SEQUENCE [LARGE SCALE GENOMIC DNA]</scope>
    <source>
        <strain evidence="14 15">LMG 31462</strain>
    </source>
</reference>
<dbReference type="InterPro" id="IPR029016">
    <property type="entry name" value="GAF-like_dom_sf"/>
</dbReference>
<comment type="subcellular location">
    <subcellularLocation>
        <location evidence="2">Membrane</location>
    </subcellularLocation>
</comment>
<evidence type="ECO:0000259" key="13">
    <source>
        <dbReference type="PROSITE" id="PS50885"/>
    </source>
</evidence>
<keyword evidence="10" id="KW-0472">Membrane</keyword>
<dbReference type="Pfam" id="PF00072">
    <property type="entry name" value="Response_reg"/>
    <property type="match status" value="3"/>
</dbReference>
<keyword evidence="10" id="KW-1133">Transmembrane helix</keyword>
<evidence type="ECO:0000259" key="11">
    <source>
        <dbReference type="PROSITE" id="PS50109"/>
    </source>
</evidence>
<name>A0ABR6EY62_9SPHI</name>
<dbReference type="PRINTS" id="PR00344">
    <property type="entry name" value="BCTRLSENSOR"/>
</dbReference>
<dbReference type="Pfam" id="PF13185">
    <property type="entry name" value="GAF_2"/>
    <property type="match status" value="1"/>
</dbReference>
<dbReference type="CDD" id="cd17546">
    <property type="entry name" value="REC_hyHK_CKI1_RcsC-like"/>
    <property type="match status" value="1"/>
</dbReference>
<dbReference type="RefSeq" id="WP_182958929.1">
    <property type="nucleotide sequence ID" value="NZ_WNXC01000005.1"/>
</dbReference>
<evidence type="ECO:0000256" key="6">
    <source>
        <dbReference type="ARBA" id="ARBA00022777"/>
    </source>
</evidence>
<dbReference type="InterPro" id="IPR007891">
    <property type="entry name" value="CHASE3"/>
</dbReference>
<dbReference type="SUPFAM" id="SSF52172">
    <property type="entry name" value="CheY-like"/>
    <property type="match status" value="3"/>
</dbReference>
<evidence type="ECO:0000256" key="8">
    <source>
        <dbReference type="PROSITE-ProRule" id="PRU00169"/>
    </source>
</evidence>
<dbReference type="SMART" id="SM00065">
    <property type="entry name" value="GAF"/>
    <property type="match status" value="1"/>
</dbReference>
<feature type="domain" description="Response regulatory" evidence="12">
    <location>
        <begin position="932"/>
        <end position="1048"/>
    </location>
</feature>
<feature type="modified residue" description="4-aspartylphosphate" evidence="8">
    <location>
        <position position="859"/>
    </location>
</feature>
<feature type="domain" description="Histidine kinase" evidence="11">
    <location>
        <begin position="537"/>
        <end position="755"/>
    </location>
</feature>
<dbReference type="CDD" id="cd00082">
    <property type="entry name" value="HisKA"/>
    <property type="match status" value="1"/>
</dbReference>
<dbReference type="InterPro" id="IPR005467">
    <property type="entry name" value="His_kinase_dom"/>
</dbReference>
<dbReference type="SUPFAM" id="SSF55874">
    <property type="entry name" value="ATPase domain of HSP90 chaperone/DNA topoisomerase II/histidine kinase"/>
    <property type="match status" value="1"/>
</dbReference>
<evidence type="ECO:0000313" key="14">
    <source>
        <dbReference type="EMBL" id="MBB2150215.1"/>
    </source>
</evidence>